<evidence type="ECO:0000256" key="1">
    <source>
        <dbReference type="ARBA" id="ARBA00004613"/>
    </source>
</evidence>
<evidence type="ECO:0000256" key="8">
    <source>
        <dbReference type="ARBA" id="ARBA00023157"/>
    </source>
</evidence>
<dbReference type="PANTHER" id="PTHR11610">
    <property type="entry name" value="LIPASE"/>
    <property type="match status" value="1"/>
</dbReference>
<evidence type="ECO:0000256" key="11">
    <source>
        <dbReference type="RuleBase" id="RU362046"/>
    </source>
</evidence>
<evidence type="ECO:0000256" key="5">
    <source>
        <dbReference type="ARBA" id="ARBA00022837"/>
    </source>
</evidence>
<dbReference type="InterPro" id="IPR033906">
    <property type="entry name" value="Lipase_N"/>
</dbReference>
<keyword evidence="7 11" id="KW-0443">Lipid metabolism</keyword>
<dbReference type="Gene3D" id="3.40.50.1820">
    <property type="entry name" value="alpha/beta hydrolase"/>
    <property type="match status" value="4"/>
</dbReference>
<dbReference type="eggNOG" id="ENOG502QUK7">
    <property type="taxonomic scope" value="Eukaryota"/>
</dbReference>
<dbReference type="FunFam" id="3.40.50.1820:FF:000033">
    <property type="entry name" value="Pancreatic triacylglycerol lipase"/>
    <property type="match status" value="2"/>
</dbReference>
<evidence type="ECO:0000313" key="14">
    <source>
        <dbReference type="EMBL" id="EPQ12859.1"/>
    </source>
</evidence>
<keyword evidence="6 11" id="KW-0442">Lipid degradation</keyword>
<dbReference type="Pfam" id="PF01477">
    <property type="entry name" value="PLAT"/>
    <property type="match status" value="2"/>
</dbReference>
<keyword evidence="12" id="KW-0175">Coiled coil</keyword>
<accession>S7N728</accession>
<dbReference type="GO" id="GO:0046872">
    <property type="term" value="F:metal ion binding"/>
    <property type="evidence" value="ECO:0007669"/>
    <property type="project" value="UniProtKB-KW"/>
</dbReference>
<dbReference type="ESTHER" id="myobr-s7n728.2">
    <property type="family name" value="Pancreatic_lipase"/>
</dbReference>
<feature type="disulfide bond" evidence="9">
    <location>
        <begin position="1417"/>
        <end position="1433"/>
    </location>
</feature>
<dbReference type="PRINTS" id="PR00821">
    <property type="entry name" value="TAGLIPASE"/>
</dbReference>
<comment type="similarity">
    <text evidence="2 10">Belongs to the AB hydrolase superfamily. Lipase family.</text>
</comment>
<evidence type="ECO:0000256" key="4">
    <source>
        <dbReference type="ARBA" id="ARBA00022723"/>
    </source>
</evidence>
<evidence type="ECO:0000313" key="15">
    <source>
        <dbReference type="Proteomes" id="UP000052978"/>
    </source>
</evidence>
<evidence type="ECO:0000256" key="6">
    <source>
        <dbReference type="ARBA" id="ARBA00022963"/>
    </source>
</evidence>
<keyword evidence="8 9" id="KW-1015">Disulfide bond</keyword>
<dbReference type="GO" id="GO:0005576">
    <property type="term" value="C:extracellular region"/>
    <property type="evidence" value="ECO:0007669"/>
    <property type="project" value="UniProtKB-SubCell"/>
</dbReference>
<comment type="subcellular location">
    <subcellularLocation>
        <location evidence="1 11">Secreted</location>
    </subcellularLocation>
</comment>
<dbReference type="CDD" id="cd01759">
    <property type="entry name" value="PLAT_PL"/>
    <property type="match status" value="1"/>
</dbReference>
<protein>
    <recommendedName>
        <fullName evidence="11">Triacylglycerol lipase</fullName>
        <ecNumber evidence="11">3.1.1.3</ecNumber>
    </recommendedName>
    <alternativeName>
        <fullName evidence="11">Pancreatic lipase</fullName>
    </alternativeName>
</protein>
<dbReference type="PRINTS" id="PR00823">
    <property type="entry name" value="PANCLIPASE"/>
</dbReference>
<name>S7N728_MYOBR</name>
<keyword evidence="5" id="KW-0106">Calcium</keyword>
<sequence length="1433" mass="159930">MGARNIAQVYHSEGLAMGRDRQSRKTISSAPEDTLSKQWGTGDLFEEVQQFCEKSSLLQLLKTHENALERQCSEIINQRSMLLQTFEATKKKVIEEEEKFIKEITDFNNEYEITKKRELLMKENVKIEISDLENQANILKKEMQSMEHDSGQLKELQKQKSELMQELFTLQRNLKVFEEKKNEAICTTKYLEAEKIKISEKPQNDAECLRLKKELELYKEDDMQSVYEALQTEIEFLKLIDATEPPRQGQTLYYKTRGLMHAIRARGSALAAAVACLGPRSPGFVHPKGKEICYERLGCFRDGLPWTGTLTRQFAGLPWSPEEINTRFLLYTRRNRIAYQVLLKAEDVNCINVDWINGSLEYIPAVNNLRVAGAEVAYFIDVLMKQFGYPPSKVHLIGHSLGAHLAGEAGARTPGLGRITGLDPAGPCFHNTPNEVRLDPSDAGFVDVIHTNAARFLFEFGLPGFCEAATRIRGDKAVGEIDIERPDYPIMLPIWTLSLLLGTVVGKEICFLRLGCFSDDAPWAGIVERPLKILPWGPKEVNTRFLLYTNENPNSFQEIVAEPSTIEASNFKTDRKTRFIIHGFIDKGEEGWLANMCKNMFKVENVNCICVDWKSGSRTGYTQASQNIRIVGAEVAYFVQVLQSAFGYSPSNVHIIGHSLGSHAAGEAGRRTNGTVGRITGLDPAEPCFEGTPELVRLDPSDAQFVDVIHTDAAPIIPNMGFGMSQTAGHLDFFPNGGKDMPGCQKNILSQIVDIEGIWEGSRDFVACNHLRSYKYYSDSILHPDGFTGFPCASYSSFTENKCFPCPTEGCPQMGHYADRYAEKTKGVGQTFYLNTGDASYFPRWRYRVTVILSGKKVRGHVLVSLFGDRGNSKQYEVFKGILRPFSIHTNEFDSDVDVGDLKSVKFIWYNNVINPTLPKVGASRVMVQRNDGKLSKMTPSWWVPTFAALSICSYSDISGEMTHKEMVSIWAIALFLLGAAQGKEICYGRLGCFSDSEPWGGTVIRPLKVLPWSPEKIGTRFLLYTNENPDTFQNLLLSDPSTIEASNFQTDRKTRFIIHGFIDKGDESWVLKMCKNMFEVEEVNCICVDWKRGSQTTYSQAVNNVRVVGAQVAQMLDVLKTNYSYSPSQVHLIGHSLGAHVAGEAGSRTPGLGRITGLDPVEASFQGTSEEVRLDPSDAAFVDVIHTDAAPLIPSLGFGTSQLVGHLDFFPNGGEEMPGCKKNALSQIVDLDGIWSGTKDFVACNHLRSYKYYADSILNPDGFTAYPCASYRAFKSNKCFPCPDEGCPQMGHYADKFAGKASPEEQKYFLNTGDSSSFARWRYGVSVTMSGRMVTGQVKVALFGNKGNTHQYDIFRGVLKPGSTHSNEFDADLDVGTIQKVKFLWNNHVVNPTLPKVGASKITVQKGEEKTVYNFCSTDTVREDVLLTLTPC</sequence>
<dbReference type="FunFam" id="2.60.60.20:FF:000003">
    <property type="entry name" value="Triacylglycerol lipase"/>
    <property type="match status" value="2"/>
</dbReference>
<evidence type="ECO:0000256" key="2">
    <source>
        <dbReference type="ARBA" id="ARBA00010701"/>
    </source>
</evidence>
<dbReference type="CDD" id="cd00707">
    <property type="entry name" value="Pancreat_lipase_like"/>
    <property type="match status" value="2"/>
</dbReference>
<dbReference type="InterPro" id="IPR013818">
    <property type="entry name" value="Lipase"/>
</dbReference>
<keyword evidence="15" id="KW-1185">Reference proteome</keyword>
<dbReference type="Gene3D" id="2.60.60.20">
    <property type="entry name" value="PLAT/LH2 domain"/>
    <property type="match status" value="2"/>
</dbReference>
<dbReference type="ESTHER" id="myobr-s7n728.3">
    <property type="family name" value="Pancreatic_lipase"/>
</dbReference>
<dbReference type="PANTHER" id="PTHR11610:SF108">
    <property type="entry name" value="INACTIVE PANCREATIC LIPASE-RELATED PROTEIN 1"/>
    <property type="match status" value="1"/>
</dbReference>
<dbReference type="Pfam" id="PF00151">
    <property type="entry name" value="Lipase"/>
    <property type="match status" value="3"/>
</dbReference>
<dbReference type="InterPro" id="IPR001024">
    <property type="entry name" value="PLAT/LH2_dom"/>
</dbReference>
<keyword evidence="4" id="KW-0479">Metal-binding</keyword>
<evidence type="ECO:0000256" key="7">
    <source>
        <dbReference type="ARBA" id="ARBA00023098"/>
    </source>
</evidence>
<evidence type="ECO:0000256" key="3">
    <source>
        <dbReference type="ARBA" id="ARBA00022525"/>
    </source>
</evidence>
<evidence type="ECO:0000259" key="13">
    <source>
        <dbReference type="PROSITE" id="PS50095"/>
    </source>
</evidence>
<gene>
    <name evidence="14" type="ORF">D623_10027907</name>
</gene>
<keyword evidence="3 11" id="KW-0964">Secreted</keyword>
<dbReference type="EMBL" id="KE163614">
    <property type="protein sequence ID" value="EPQ12859.1"/>
    <property type="molecule type" value="Genomic_DNA"/>
</dbReference>
<evidence type="ECO:0000256" key="10">
    <source>
        <dbReference type="RuleBase" id="RU004262"/>
    </source>
</evidence>
<dbReference type="SMART" id="SM00308">
    <property type="entry name" value="LH2"/>
    <property type="match status" value="2"/>
</dbReference>
<dbReference type="InterPro" id="IPR000734">
    <property type="entry name" value="TAG_lipase"/>
</dbReference>
<comment type="catalytic activity">
    <reaction evidence="11">
        <text>a triacylglycerol + H2O = a diacylglycerol + a fatty acid + H(+)</text>
        <dbReference type="Rhea" id="RHEA:12044"/>
        <dbReference type="ChEBI" id="CHEBI:15377"/>
        <dbReference type="ChEBI" id="CHEBI:15378"/>
        <dbReference type="ChEBI" id="CHEBI:17855"/>
        <dbReference type="ChEBI" id="CHEBI:18035"/>
        <dbReference type="ChEBI" id="CHEBI:28868"/>
        <dbReference type="EC" id="3.1.1.3"/>
    </reaction>
</comment>
<dbReference type="SUPFAM" id="SSF49723">
    <property type="entry name" value="Lipase/lipooxygenase domain (PLAT/LH2 domain)"/>
    <property type="match status" value="2"/>
</dbReference>
<proteinExistence type="inferred from homology"/>
<evidence type="ECO:0000256" key="9">
    <source>
        <dbReference type="PROSITE-ProRule" id="PRU00152"/>
    </source>
</evidence>
<dbReference type="Proteomes" id="UP000052978">
    <property type="component" value="Unassembled WGS sequence"/>
</dbReference>
<reference evidence="14 15" key="1">
    <citation type="journal article" date="2013" name="Nat. Commun.">
        <title>Genome analysis reveals insights into physiology and longevity of the Brandt's bat Myotis brandtii.</title>
        <authorList>
            <person name="Seim I."/>
            <person name="Fang X."/>
            <person name="Xiong Z."/>
            <person name="Lobanov A.V."/>
            <person name="Huang Z."/>
            <person name="Ma S."/>
            <person name="Feng Y."/>
            <person name="Turanov A.A."/>
            <person name="Zhu Y."/>
            <person name="Lenz T.L."/>
            <person name="Gerashchenko M.V."/>
            <person name="Fan D."/>
            <person name="Hee Yim S."/>
            <person name="Yao X."/>
            <person name="Jordan D."/>
            <person name="Xiong Y."/>
            <person name="Ma Y."/>
            <person name="Lyapunov A.N."/>
            <person name="Chen G."/>
            <person name="Kulakova O.I."/>
            <person name="Sun Y."/>
            <person name="Lee S.G."/>
            <person name="Bronson R.T."/>
            <person name="Moskalev A.A."/>
            <person name="Sunyaev S.R."/>
            <person name="Zhang G."/>
            <person name="Krogh A."/>
            <person name="Wang J."/>
            <person name="Gladyshev V.N."/>
        </authorList>
    </citation>
    <scope>NUCLEOTIDE SEQUENCE [LARGE SCALE GENOMIC DNA]</scope>
</reference>
<feature type="domain" description="PLAT" evidence="13">
    <location>
        <begin position="1322"/>
        <end position="1433"/>
    </location>
</feature>
<evidence type="ECO:0000256" key="12">
    <source>
        <dbReference type="SAM" id="Coils"/>
    </source>
</evidence>
<dbReference type="EC" id="3.1.1.3" evidence="11"/>
<dbReference type="GO" id="GO:0004465">
    <property type="term" value="F:lipoprotein lipase activity"/>
    <property type="evidence" value="ECO:0007669"/>
    <property type="project" value="TreeGrafter"/>
</dbReference>
<dbReference type="GO" id="GO:0016042">
    <property type="term" value="P:lipid catabolic process"/>
    <property type="evidence" value="ECO:0007669"/>
    <property type="project" value="UniProtKB-KW"/>
</dbReference>
<feature type="coiled-coil region" evidence="12">
    <location>
        <begin position="115"/>
        <end position="180"/>
    </location>
</feature>
<dbReference type="InterPro" id="IPR036392">
    <property type="entry name" value="PLAT/LH2_dom_sf"/>
</dbReference>
<organism evidence="14 15">
    <name type="scientific">Myotis brandtii</name>
    <name type="common">Brandt's bat</name>
    <dbReference type="NCBI Taxonomy" id="109478"/>
    <lineage>
        <taxon>Eukaryota</taxon>
        <taxon>Metazoa</taxon>
        <taxon>Chordata</taxon>
        <taxon>Craniata</taxon>
        <taxon>Vertebrata</taxon>
        <taxon>Euteleostomi</taxon>
        <taxon>Mammalia</taxon>
        <taxon>Eutheria</taxon>
        <taxon>Laurasiatheria</taxon>
        <taxon>Chiroptera</taxon>
        <taxon>Yangochiroptera</taxon>
        <taxon>Vespertilionidae</taxon>
        <taxon>Myotis</taxon>
    </lineage>
</organism>
<dbReference type="PROSITE" id="PS50095">
    <property type="entry name" value="PLAT"/>
    <property type="match status" value="1"/>
</dbReference>
<dbReference type="InterPro" id="IPR002331">
    <property type="entry name" value="Lipase_panc"/>
</dbReference>
<dbReference type="SUPFAM" id="SSF53474">
    <property type="entry name" value="alpha/beta-Hydrolases"/>
    <property type="match status" value="3"/>
</dbReference>
<dbReference type="InterPro" id="IPR029058">
    <property type="entry name" value="AB_hydrolase_fold"/>
</dbReference>